<dbReference type="InterPro" id="IPR017853">
    <property type="entry name" value="GH"/>
</dbReference>
<dbReference type="InterPro" id="IPR050314">
    <property type="entry name" value="Glycosyl_Hydrlase_18"/>
</dbReference>
<keyword evidence="9" id="KW-1185">Reference proteome</keyword>
<dbReference type="InterPro" id="IPR001579">
    <property type="entry name" value="Glyco_hydro_18_chit_AS"/>
</dbReference>
<dbReference type="PROSITE" id="PS51910">
    <property type="entry name" value="GH18_2"/>
    <property type="match status" value="1"/>
</dbReference>
<protein>
    <recommendedName>
        <fullName evidence="7">GH18 domain-containing protein</fullName>
    </recommendedName>
</protein>
<feature type="compositionally biased region" description="Pro residues" evidence="5">
    <location>
        <begin position="75"/>
        <end position="85"/>
    </location>
</feature>
<evidence type="ECO:0000256" key="3">
    <source>
        <dbReference type="RuleBase" id="RU000489"/>
    </source>
</evidence>
<evidence type="ECO:0000313" key="9">
    <source>
        <dbReference type="Proteomes" id="UP001174677"/>
    </source>
</evidence>
<name>A0ABQ9LI69_HEVBR</name>
<dbReference type="InterPro" id="IPR001223">
    <property type="entry name" value="Glyco_hydro18_cat"/>
</dbReference>
<comment type="similarity">
    <text evidence="4">Belongs to the glycosyl hydrolase 18 family.</text>
</comment>
<feature type="chain" id="PRO_5046300979" description="GH18 domain-containing protein" evidence="6">
    <location>
        <begin position="23"/>
        <end position="452"/>
    </location>
</feature>
<evidence type="ECO:0000259" key="7">
    <source>
        <dbReference type="PROSITE" id="PS51910"/>
    </source>
</evidence>
<accession>A0ABQ9LI69</accession>
<evidence type="ECO:0000256" key="6">
    <source>
        <dbReference type="SAM" id="SignalP"/>
    </source>
</evidence>
<feature type="region of interest" description="Disordered" evidence="5">
    <location>
        <begin position="75"/>
        <end position="104"/>
    </location>
</feature>
<gene>
    <name evidence="8" type="ORF">P3X46_019288</name>
</gene>
<evidence type="ECO:0000313" key="8">
    <source>
        <dbReference type="EMBL" id="KAJ9167674.1"/>
    </source>
</evidence>
<dbReference type="PROSITE" id="PS01095">
    <property type="entry name" value="GH18_1"/>
    <property type="match status" value="1"/>
</dbReference>
<dbReference type="Gene3D" id="3.20.20.80">
    <property type="entry name" value="Glycosidases"/>
    <property type="match status" value="1"/>
</dbReference>
<dbReference type="PANTHER" id="PTHR11177:SF317">
    <property type="entry name" value="CHITINASE 12-RELATED"/>
    <property type="match status" value="1"/>
</dbReference>
<keyword evidence="6" id="KW-0732">Signal</keyword>
<comment type="caution">
    <text evidence="8">The sequence shown here is derived from an EMBL/GenBank/DDBJ whole genome shotgun (WGS) entry which is preliminary data.</text>
</comment>
<sequence length="452" mass="49901">MSTPKVMSPLFFLMLYTVIANCDSISLSSAAAPSPSPYSLRPLLVSYGPTPVALDWSSPSPAYYYSPTPSYSPPEPISPTSPAYPPMVDDENNAPGASPAYPPSDVSQGIKAAYWPSFNGLEPSSIDTSYFTHIYYAFLLLDPVSFKLNVTTIDQEKIPEFIDTLRARNPPVKLLLSVGGADPNQTSYFSIMARTNQTRAIFINSTIEVARNYEFDGLDLDWEFPANDQEMSDFALLLEEWQQALDDDARTSAKPRLLLTSAVYYSSRFTTYGDPRSYPAQAINSFLDWINPICYDYHGAWENFTGPNSALFATSNLSTSHGIGSWIEAGVPPEKLIMGLPLYGRTWKLKDPNINGIGAEAVGPGPGNGTLSYSQILEFNSENKGTVHFDGESVSYYSVAGDAWIAYDDTMSVDRKIQFARSQGLGGYFFWALGQDKDWTISKLASNSWDYK</sequence>
<feature type="domain" description="GH18" evidence="7">
    <location>
        <begin position="109"/>
        <end position="452"/>
    </location>
</feature>
<organism evidence="8 9">
    <name type="scientific">Hevea brasiliensis</name>
    <name type="common">Para rubber tree</name>
    <name type="synonym">Siphonia brasiliensis</name>
    <dbReference type="NCBI Taxonomy" id="3981"/>
    <lineage>
        <taxon>Eukaryota</taxon>
        <taxon>Viridiplantae</taxon>
        <taxon>Streptophyta</taxon>
        <taxon>Embryophyta</taxon>
        <taxon>Tracheophyta</taxon>
        <taxon>Spermatophyta</taxon>
        <taxon>Magnoliopsida</taxon>
        <taxon>eudicotyledons</taxon>
        <taxon>Gunneridae</taxon>
        <taxon>Pentapetalae</taxon>
        <taxon>rosids</taxon>
        <taxon>fabids</taxon>
        <taxon>Malpighiales</taxon>
        <taxon>Euphorbiaceae</taxon>
        <taxon>Crotonoideae</taxon>
        <taxon>Micrandreae</taxon>
        <taxon>Hevea</taxon>
    </lineage>
</organism>
<dbReference type="SUPFAM" id="SSF51445">
    <property type="entry name" value="(Trans)glycosidases"/>
    <property type="match status" value="1"/>
</dbReference>
<dbReference type="Pfam" id="PF00704">
    <property type="entry name" value="Glyco_hydro_18"/>
    <property type="match status" value="1"/>
</dbReference>
<evidence type="ECO:0000256" key="1">
    <source>
        <dbReference type="ARBA" id="ARBA00022801"/>
    </source>
</evidence>
<keyword evidence="2 3" id="KW-0326">Glycosidase</keyword>
<dbReference type="InterPro" id="IPR011583">
    <property type="entry name" value="Chitinase_II/V-like_cat"/>
</dbReference>
<dbReference type="SUPFAM" id="SSF54556">
    <property type="entry name" value="Chitinase insertion domain"/>
    <property type="match status" value="1"/>
</dbReference>
<keyword evidence="1 3" id="KW-0378">Hydrolase</keyword>
<dbReference type="InterPro" id="IPR029070">
    <property type="entry name" value="Chitinase_insertion_sf"/>
</dbReference>
<evidence type="ECO:0000256" key="4">
    <source>
        <dbReference type="RuleBase" id="RU004453"/>
    </source>
</evidence>
<dbReference type="SMART" id="SM00636">
    <property type="entry name" value="Glyco_18"/>
    <property type="match status" value="1"/>
</dbReference>
<reference evidence="8" key="1">
    <citation type="journal article" date="2023" name="Plant Biotechnol. J.">
        <title>Chromosome-level wild Hevea brasiliensis genome provides new tools for genomic-assisted breeding and valuable loci to elevate rubber yield.</title>
        <authorList>
            <person name="Cheng H."/>
            <person name="Song X."/>
            <person name="Hu Y."/>
            <person name="Wu T."/>
            <person name="Yang Q."/>
            <person name="An Z."/>
            <person name="Feng S."/>
            <person name="Deng Z."/>
            <person name="Wu W."/>
            <person name="Zeng X."/>
            <person name="Tu M."/>
            <person name="Wang X."/>
            <person name="Huang H."/>
        </authorList>
    </citation>
    <scope>NUCLEOTIDE SEQUENCE</scope>
    <source>
        <strain evidence="8">MT/VB/25A 57/8</strain>
    </source>
</reference>
<dbReference type="Gene3D" id="3.10.50.10">
    <property type="match status" value="1"/>
</dbReference>
<dbReference type="CDD" id="cd02879">
    <property type="entry name" value="GH18_plant_chitinase_class_V"/>
    <property type="match status" value="1"/>
</dbReference>
<proteinExistence type="inferred from homology"/>
<dbReference type="PANTHER" id="PTHR11177">
    <property type="entry name" value="CHITINASE"/>
    <property type="match status" value="1"/>
</dbReference>
<evidence type="ECO:0000256" key="2">
    <source>
        <dbReference type="ARBA" id="ARBA00023295"/>
    </source>
</evidence>
<dbReference type="Proteomes" id="UP001174677">
    <property type="component" value="Chromosome 11"/>
</dbReference>
<feature type="signal peptide" evidence="6">
    <location>
        <begin position="1"/>
        <end position="22"/>
    </location>
</feature>
<evidence type="ECO:0000256" key="5">
    <source>
        <dbReference type="SAM" id="MobiDB-lite"/>
    </source>
</evidence>
<dbReference type="EMBL" id="JARPOI010000011">
    <property type="protein sequence ID" value="KAJ9167674.1"/>
    <property type="molecule type" value="Genomic_DNA"/>
</dbReference>